<protein>
    <submittedName>
        <fullName evidence="1">Uncharacterized protein</fullName>
    </submittedName>
</protein>
<dbReference type="AlphaFoldDB" id="A0A6N2LCU4"/>
<name>A0A6N2LCU4_SALVM</name>
<proteinExistence type="predicted"/>
<gene>
    <name evidence="1" type="ORF">SVIM_LOCUS212854</name>
</gene>
<dbReference type="EMBL" id="CAADRP010001446">
    <property type="protein sequence ID" value="VFU38759.1"/>
    <property type="molecule type" value="Genomic_DNA"/>
</dbReference>
<organism evidence="1">
    <name type="scientific">Salix viminalis</name>
    <name type="common">Common osier</name>
    <name type="synonym">Basket willow</name>
    <dbReference type="NCBI Taxonomy" id="40686"/>
    <lineage>
        <taxon>Eukaryota</taxon>
        <taxon>Viridiplantae</taxon>
        <taxon>Streptophyta</taxon>
        <taxon>Embryophyta</taxon>
        <taxon>Tracheophyta</taxon>
        <taxon>Spermatophyta</taxon>
        <taxon>Magnoliopsida</taxon>
        <taxon>eudicotyledons</taxon>
        <taxon>Gunneridae</taxon>
        <taxon>Pentapetalae</taxon>
        <taxon>rosids</taxon>
        <taxon>fabids</taxon>
        <taxon>Malpighiales</taxon>
        <taxon>Salicaceae</taxon>
        <taxon>Saliceae</taxon>
        <taxon>Salix</taxon>
    </lineage>
</organism>
<evidence type="ECO:0000313" key="1">
    <source>
        <dbReference type="EMBL" id="VFU38759.1"/>
    </source>
</evidence>
<accession>A0A6N2LCU4</accession>
<sequence length="80" mass="8927">MDVEMDQHIYFEKRGIQGFGKVSLPTCFPFPLSSPRSLLSFQLARSSPSNGYFYGLDCLWTEPTVVPLVQLDHMASVGGE</sequence>
<reference evidence="1" key="1">
    <citation type="submission" date="2019-03" db="EMBL/GenBank/DDBJ databases">
        <authorList>
            <person name="Mank J."/>
            <person name="Almeida P."/>
        </authorList>
    </citation>
    <scope>NUCLEOTIDE SEQUENCE</scope>
    <source>
        <strain evidence="1">78183</strain>
    </source>
</reference>